<feature type="transmembrane region" description="Helical" evidence="7">
    <location>
        <begin position="290"/>
        <end position="312"/>
    </location>
</feature>
<keyword evidence="3" id="KW-0997">Cell inner membrane</keyword>
<protein>
    <submittedName>
        <fullName evidence="9">TRAP transporter large permease</fullName>
    </submittedName>
</protein>
<keyword evidence="6 7" id="KW-0472">Membrane</keyword>
<dbReference type="PANTHER" id="PTHR33362">
    <property type="entry name" value="SIALIC ACID TRAP TRANSPORTER PERMEASE PROTEIN SIAT-RELATED"/>
    <property type="match status" value="1"/>
</dbReference>
<dbReference type="RefSeq" id="WP_186877804.1">
    <property type="nucleotide sequence ID" value="NZ_JACOPN010000002.1"/>
</dbReference>
<dbReference type="Pfam" id="PF06808">
    <property type="entry name" value="DctM"/>
    <property type="match status" value="1"/>
</dbReference>
<dbReference type="GO" id="GO:0005886">
    <property type="term" value="C:plasma membrane"/>
    <property type="evidence" value="ECO:0007669"/>
    <property type="project" value="UniProtKB-SubCell"/>
</dbReference>
<dbReference type="InterPro" id="IPR004681">
    <property type="entry name" value="TRAP_DctM"/>
</dbReference>
<dbReference type="InterPro" id="IPR010656">
    <property type="entry name" value="DctM"/>
</dbReference>
<dbReference type="PANTHER" id="PTHR33362:SF3">
    <property type="entry name" value="SIALIC ACID TRAP TRANSPORTER PERMEASE PROTEIN SIAT"/>
    <property type="match status" value="1"/>
</dbReference>
<feature type="transmembrane region" description="Helical" evidence="7">
    <location>
        <begin position="231"/>
        <end position="253"/>
    </location>
</feature>
<evidence type="ECO:0000313" key="9">
    <source>
        <dbReference type="EMBL" id="MBC5716326.1"/>
    </source>
</evidence>
<reference evidence="9" key="1">
    <citation type="submission" date="2020-08" db="EMBL/GenBank/DDBJ databases">
        <title>Genome public.</title>
        <authorList>
            <person name="Liu C."/>
            <person name="Sun Q."/>
        </authorList>
    </citation>
    <scope>NUCLEOTIDE SEQUENCE</scope>
    <source>
        <strain evidence="9">BX5</strain>
    </source>
</reference>
<dbReference type="NCBIfam" id="TIGR00786">
    <property type="entry name" value="dctM"/>
    <property type="match status" value="1"/>
</dbReference>
<feature type="transmembrane region" description="Helical" evidence="7">
    <location>
        <begin position="415"/>
        <end position="439"/>
    </location>
</feature>
<evidence type="ECO:0000256" key="3">
    <source>
        <dbReference type="ARBA" id="ARBA00022519"/>
    </source>
</evidence>
<dbReference type="AlphaFoldDB" id="A0A8J6M530"/>
<feature type="domain" description="TRAP C4-dicarboxylate transport system permease DctM subunit" evidence="8">
    <location>
        <begin position="11"/>
        <end position="434"/>
    </location>
</feature>
<name>A0A8J6M530_9FIRM</name>
<evidence type="ECO:0000256" key="2">
    <source>
        <dbReference type="ARBA" id="ARBA00022475"/>
    </source>
</evidence>
<organism evidence="9 10">
    <name type="scientific">Flintibacter faecis</name>
    <dbReference type="NCBI Taxonomy" id="2763047"/>
    <lineage>
        <taxon>Bacteria</taxon>
        <taxon>Bacillati</taxon>
        <taxon>Bacillota</taxon>
        <taxon>Clostridia</taxon>
        <taxon>Eubacteriales</taxon>
        <taxon>Flintibacter</taxon>
    </lineage>
</organism>
<feature type="transmembrane region" description="Helical" evidence="7">
    <location>
        <begin position="375"/>
        <end position="403"/>
    </location>
</feature>
<dbReference type="GO" id="GO:0022857">
    <property type="term" value="F:transmembrane transporter activity"/>
    <property type="evidence" value="ECO:0007669"/>
    <property type="project" value="TreeGrafter"/>
</dbReference>
<dbReference type="Proteomes" id="UP000602260">
    <property type="component" value="Unassembled WGS sequence"/>
</dbReference>
<proteinExistence type="predicted"/>
<sequence length="446" mass="47791">MLDNLPLIVFLICFVLMFVLRMPIPTGMIAACTMYFLTDGLVDGNSFIGMITGQEGQLHLVAQKTIEAIFTNTTIIAVPLFIFAANVMNAGKITEYVFGVCKGLVGRFPGGLAHVNVLASLVFSGMTGSAVADASGLGKMEIDAMRAEGYDDGFSCAITAASATIGPIFPPSIPAVIYAMLTGASVGALFMAGMMPGVILAVCLCVYVAFISKKRNYPKSAPPRLGAYLRYCFKAIWALLTPVILLVGIYTGVMTPTEAGAIAGAYALLVAILVYHILNWEGLKQVIFDTVKGTGSVSIMVGAASAISFIFAKEQIGVRLGNWITSFTDSKYVFLIMVNIIILVLGMFVDTSVIQLVMIPILWPVAQQFDVNIIHFGLIIIFNMMLGLSTPPFGMCLFITSGISGTPLKNVIKEIWGPIVVMLIVLLIITFVPNSVLFLPKLFGLM</sequence>
<evidence type="ECO:0000313" key="10">
    <source>
        <dbReference type="Proteomes" id="UP000602260"/>
    </source>
</evidence>
<dbReference type="PIRSF" id="PIRSF006066">
    <property type="entry name" value="HI0050"/>
    <property type="match status" value="1"/>
</dbReference>
<dbReference type="EMBL" id="JACOPN010000002">
    <property type="protein sequence ID" value="MBC5716326.1"/>
    <property type="molecule type" value="Genomic_DNA"/>
</dbReference>
<keyword evidence="10" id="KW-1185">Reference proteome</keyword>
<keyword evidence="4 7" id="KW-0812">Transmembrane</keyword>
<feature type="transmembrane region" description="Helical" evidence="7">
    <location>
        <begin position="69"/>
        <end position="91"/>
    </location>
</feature>
<evidence type="ECO:0000256" key="5">
    <source>
        <dbReference type="ARBA" id="ARBA00022989"/>
    </source>
</evidence>
<evidence type="ECO:0000256" key="4">
    <source>
        <dbReference type="ARBA" id="ARBA00022692"/>
    </source>
</evidence>
<keyword evidence="5 7" id="KW-1133">Transmembrane helix</keyword>
<evidence type="ECO:0000256" key="7">
    <source>
        <dbReference type="SAM" id="Phobius"/>
    </source>
</evidence>
<feature type="transmembrane region" description="Helical" evidence="7">
    <location>
        <begin position="111"/>
        <end position="132"/>
    </location>
</feature>
<keyword evidence="2" id="KW-1003">Cell membrane</keyword>
<comment type="caution">
    <text evidence="9">The sequence shown here is derived from an EMBL/GenBank/DDBJ whole genome shotgun (WGS) entry which is preliminary data.</text>
</comment>
<evidence type="ECO:0000256" key="6">
    <source>
        <dbReference type="ARBA" id="ARBA00023136"/>
    </source>
</evidence>
<evidence type="ECO:0000256" key="1">
    <source>
        <dbReference type="ARBA" id="ARBA00004429"/>
    </source>
</evidence>
<evidence type="ECO:0000259" key="8">
    <source>
        <dbReference type="Pfam" id="PF06808"/>
    </source>
</evidence>
<gene>
    <name evidence="9" type="ORF">H8S55_03140</name>
</gene>
<feature type="transmembrane region" description="Helical" evidence="7">
    <location>
        <begin position="259"/>
        <end position="278"/>
    </location>
</feature>
<comment type="subcellular location">
    <subcellularLocation>
        <location evidence="1">Cell inner membrane</location>
        <topology evidence="1">Multi-pass membrane protein</topology>
    </subcellularLocation>
</comment>
<feature type="transmembrane region" description="Helical" evidence="7">
    <location>
        <begin position="332"/>
        <end position="363"/>
    </location>
</feature>
<feature type="transmembrane region" description="Helical" evidence="7">
    <location>
        <begin position="6"/>
        <end position="24"/>
    </location>
</feature>
<accession>A0A8J6M530</accession>
<feature type="transmembrane region" description="Helical" evidence="7">
    <location>
        <begin position="187"/>
        <end position="210"/>
    </location>
</feature>